<gene>
    <name evidence="3" type="ORF">GCM10007888_08110</name>
    <name evidence="2" type="ORF">MOX02_44150</name>
</gene>
<reference evidence="5" key="2">
    <citation type="journal article" date="2019" name="Int. J. Syst. Evol. Microbiol.">
        <title>The Global Catalogue of Microorganisms (GCM) 10K type strain sequencing project: providing services to taxonomists for standard genome sequencing and annotation.</title>
        <authorList>
            <consortium name="The Broad Institute Genomics Platform"/>
            <consortium name="The Broad Institute Genome Sequencing Center for Infectious Disease"/>
            <person name="Wu L."/>
            <person name="Ma J."/>
        </authorList>
    </citation>
    <scope>NUCLEOTIDE SEQUENCE [LARGE SCALE GENOMIC DNA]</scope>
    <source>
        <strain evidence="5">NBRC 107715</strain>
    </source>
</reference>
<evidence type="ECO:0008006" key="6">
    <source>
        <dbReference type="Google" id="ProtNLM"/>
    </source>
</evidence>
<dbReference type="EMBL" id="BSPK01000010">
    <property type="protein sequence ID" value="GLS62430.1"/>
    <property type="molecule type" value="Genomic_DNA"/>
</dbReference>
<accession>A0A512J8T5</accession>
<evidence type="ECO:0000313" key="2">
    <source>
        <dbReference type="EMBL" id="GEP06377.1"/>
    </source>
</evidence>
<evidence type="ECO:0000313" key="3">
    <source>
        <dbReference type="EMBL" id="GLS62430.1"/>
    </source>
</evidence>
<reference evidence="3" key="4">
    <citation type="submission" date="2023-01" db="EMBL/GenBank/DDBJ databases">
        <title>Draft genome sequence of Methylobacterium oxalidis strain NBRC 107715.</title>
        <authorList>
            <person name="Sun Q."/>
            <person name="Mori K."/>
        </authorList>
    </citation>
    <scope>NUCLEOTIDE SEQUENCE</scope>
    <source>
        <strain evidence="3">NBRC 107715</strain>
    </source>
</reference>
<dbReference type="Proteomes" id="UP000321960">
    <property type="component" value="Unassembled WGS sequence"/>
</dbReference>
<keyword evidence="5" id="KW-1185">Reference proteome</keyword>
<evidence type="ECO:0000313" key="5">
    <source>
        <dbReference type="Proteomes" id="UP001156856"/>
    </source>
</evidence>
<evidence type="ECO:0000256" key="1">
    <source>
        <dbReference type="SAM" id="Phobius"/>
    </source>
</evidence>
<reference evidence="3" key="1">
    <citation type="journal article" date="2014" name="Int. J. Syst. Evol. Microbiol.">
        <title>Complete genome of a new Firmicutes species belonging to the dominant human colonic microbiota ('Ruminococcus bicirculans') reveals two chromosomes and a selective capacity to utilize plant glucans.</title>
        <authorList>
            <consortium name="NISC Comparative Sequencing Program"/>
            <person name="Wegmann U."/>
            <person name="Louis P."/>
            <person name="Goesmann A."/>
            <person name="Henrissat B."/>
            <person name="Duncan S.H."/>
            <person name="Flint H.J."/>
        </authorList>
    </citation>
    <scope>NUCLEOTIDE SEQUENCE</scope>
    <source>
        <strain evidence="3">NBRC 107715</strain>
    </source>
</reference>
<proteinExistence type="predicted"/>
<reference evidence="2 4" key="3">
    <citation type="submission" date="2019-07" db="EMBL/GenBank/DDBJ databases">
        <title>Whole genome shotgun sequence of Methylobacterium oxalidis NBRC 107715.</title>
        <authorList>
            <person name="Hosoyama A."/>
            <person name="Uohara A."/>
            <person name="Ohji S."/>
            <person name="Ichikawa N."/>
        </authorList>
    </citation>
    <scope>NUCLEOTIDE SEQUENCE [LARGE SCALE GENOMIC DNA]</scope>
    <source>
        <strain evidence="2 4">NBRC 107715</strain>
    </source>
</reference>
<sequence length="134" mass="13967">MSARRGPGLPADRRAGFTPVEVLVAFALVSLGTLVALQIGGETARRGSQVELADVLVDEAEGIVLLRAAAGTLRAGREQGRFSDGRPWTLDVVEASAALGWRNLPPLWRVRLLEGGPNGRLVYATLIAGGLGGG</sequence>
<keyword evidence="1" id="KW-0472">Membrane</keyword>
<dbReference type="Proteomes" id="UP001156856">
    <property type="component" value="Unassembled WGS sequence"/>
</dbReference>
<comment type="caution">
    <text evidence="2">The sequence shown here is derived from an EMBL/GenBank/DDBJ whole genome shotgun (WGS) entry which is preliminary data.</text>
</comment>
<keyword evidence="1" id="KW-1133">Transmembrane helix</keyword>
<organism evidence="2 4">
    <name type="scientific">Methylobacterium oxalidis</name>
    <dbReference type="NCBI Taxonomy" id="944322"/>
    <lineage>
        <taxon>Bacteria</taxon>
        <taxon>Pseudomonadati</taxon>
        <taxon>Pseudomonadota</taxon>
        <taxon>Alphaproteobacteria</taxon>
        <taxon>Hyphomicrobiales</taxon>
        <taxon>Methylobacteriaceae</taxon>
        <taxon>Methylobacterium</taxon>
    </lineage>
</organism>
<dbReference type="EMBL" id="BJZU01000100">
    <property type="protein sequence ID" value="GEP06377.1"/>
    <property type="molecule type" value="Genomic_DNA"/>
</dbReference>
<evidence type="ECO:0000313" key="4">
    <source>
        <dbReference type="Proteomes" id="UP000321960"/>
    </source>
</evidence>
<keyword evidence="1" id="KW-0812">Transmembrane</keyword>
<dbReference type="AlphaFoldDB" id="A0A512J8T5"/>
<name>A0A512J8T5_9HYPH</name>
<feature type="transmembrane region" description="Helical" evidence="1">
    <location>
        <begin position="20"/>
        <end position="39"/>
    </location>
</feature>
<protein>
    <recommendedName>
        <fullName evidence="6">General secretion pathway protein GspI</fullName>
    </recommendedName>
</protein>
<dbReference type="RefSeq" id="WP_238178663.1">
    <property type="nucleotide sequence ID" value="NZ_BJZU01000100.1"/>
</dbReference>